<reference evidence="2 3" key="1">
    <citation type="submission" date="2019-03" db="EMBL/GenBank/DDBJ databases">
        <title>Single cell metagenomics reveals metabolic interactions within the superorganism composed of flagellate Streblomastix strix and complex community of Bacteroidetes bacteria on its surface.</title>
        <authorList>
            <person name="Treitli S.C."/>
            <person name="Kolisko M."/>
            <person name="Husnik F."/>
            <person name="Keeling P."/>
            <person name="Hampl V."/>
        </authorList>
    </citation>
    <scope>NUCLEOTIDE SEQUENCE [LARGE SCALE GENOMIC DNA]</scope>
    <source>
        <strain evidence="2">ST1C</strain>
    </source>
</reference>
<name>A0A5J4TCY1_9EUKA</name>
<proteinExistence type="predicted"/>
<accession>A0A5J4TCY1</accession>
<organism evidence="2 3">
    <name type="scientific">Streblomastix strix</name>
    <dbReference type="NCBI Taxonomy" id="222440"/>
    <lineage>
        <taxon>Eukaryota</taxon>
        <taxon>Metamonada</taxon>
        <taxon>Preaxostyla</taxon>
        <taxon>Oxymonadida</taxon>
        <taxon>Streblomastigidae</taxon>
        <taxon>Streblomastix</taxon>
    </lineage>
</organism>
<evidence type="ECO:0000313" key="3">
    <source>
        <dbReference type="Proteomes" id="UP000324800"/>
    </source>
</evidence>
<gene>
    <name evidence="2" type="ORF">EZS28_048344</name>
</gene>
<feature type="non-terminal residue" evidence="2">
    <location>
        <position position="26"/>
    </location>
</feature>
<dbReference type="EMBL" id="SNRW01033495">
    <property type="protein sequence ID" value="KAA6356128.1"/>
    <property type="molecule type" value="Genomic_DNA"/>
</dbReference>
<feature type="region of interest" description="Disordered" evidence="1">
    <location>
        <begin position="1"/>
        <end position="26"/>
    </location>
</feature>
<comment type="caution">
    <text evidence="2">The sequence shown here is derived from an EMBL/GenBank/DDBJ whole genome shotgun (WGS) entry which is preliminary data.</text>
</comment>
<feature type="compositionally biased region" description="Basic residues" evidence="1">
    <location>
        <begin position="17"/>
        <end position="26"/>
    </location>
</feature>
<evidence type="ECO:0000256" key="1">
    <source>
        <dbReference type="SAM" id="MobiDB-lite"/>
    </source>
</evidence>
<dbReference type="AlphaFoldDB" id="A0A5J4TCY1"/>
<sequence length="26" mass="3182">MASEVFMFKKSPLPQRAHPRRQNRIR</sequence>
<dbReference type="Proteomes" id="UP000324800">
    <property type="component" value="Unassembled WGS sequence"/>
</dbReference>
<evidence type="ECO:0000313" key="2">
    <source>
        <dbReference type="EMBL" id="KAA6356128.1"/>
    </source>
</evidence>
<protein>
    <submittedName>
        <fullName evidence="2">Uncharacterized protein</fullName>
    </submittedName>
</protein>